<organism evidence="3 4">
    <name type="scientific">Amorphus orientalis</name>
    <dbReference type="NCBI Taxonomy" id="649198"/>
    <lineage>
        <taxon>Bacteria</taxon>
        <taxon>Pseudomonadati</taxon>
        <taxon>Pseudomonadota</taxon>
        <taxon>Alphaproteobacteria</taxon>
        <taxon>Hyphomicrobiales</taxon>
        <taxon>Amorphaceae</taxon>
        <taxon>Amorphus</taxon>
    </lineage>
</organism>
<feature type="domain" description="Enoyl reductase (ER)" evidence="2">
    <location>
        <begin position="13"/>
        <end position="308"/>
    </location>
</feature>
<dbReference type="RefSeq" id="WP_306883647.1">
    <property type="nucleotide sequence ID" value="NZ_JAUSUL010000001.1"/>
</dbReference>
<dbReference type="InterPro" id="IPR036291">
    <property type="entry name" value="NAD(P)-bd_dom_sf"/>
</dbReference>
<keyword evidence="4" id="KW-1185">Reference proteome</keyword>
<dbReference type="InterPro" id="IPR011032">
    <property type="entry name" value="GroES-like_sf"/>
</dbReference>
<proteinExistence type="predicted"/>
<dbReference type="GO" id="GO:0008270">
    <property type="term" value="F:zinc ion binding"/>
    <property type="evidence" value="ECO:0007669"/>
    <property type="project" value="InterPro"/>
</dbReference>
<accession>A0AAE3VLB8</accession>
<name>A0AAE3VLB8_9HYPH</name>
<sequence>MGDMTAIRFADYGPVDVLSADRVPVPEPGPGEVRIDVKAASVNPIDWKLRKGLLKDVFAIPFPFVTGRDGAGVVAAAGEGVANDLVGRRVCFLAPQGVGTWAETVVLPADLAVPIPDTLSDIDAAALPLAGLSAWIPLMVAAPVERGMRVLIHAGAGGIGSLAVQLMRQRGAHVAATCSARNADFVTSLGADEVVAYDEEAFEDRLSGFDLVFDTMGGDVHARSYDVLKPGGRIVCLNAAPFQDRSAERGVSLVRPVIRPEPDALATLVAEVAAGRITQAIDRVFPFAEFAAAQSLNETGHARGKIVLEIAG</sequence>
<dbReference type="PANTHER" id="PTHR11695:SF294">
    <property type="entry name" value="RETICULON-4-INTERACTING PROTEIN 1, MITOCHONDRIAL"/>
    <property type="match status" value="1"/>
</dbReference>
<evidence type="ECO:0000313" key="4">
    <source>
        <dbReference type="Proteomes" id="UP001229244"/>
    </source>
</evidence>
<dbReference type="Gene3D" id="3.40.50.720">
    <property type="entry name" value="NAD(P)-binding Rossmann-like Domain"/>
    <property type="match status" value="1"/>
</dbReference>
<dbReference type="PROSITE" id="PS01162">
    <property type="entry name" value="QOR_ZETA_CRYSTAL"/>
    <property type="match status" value="1"/>
</dbReference>
<evidence type="ECO:0000256" key="1">
    <source>
        <dbReference type="ARBA" id="ARBA00023002"/>
    </source>
</evidence>
<dbReference type="Pfam" id="PF13602">
    <property type="entry name" value="ADH_zinc_N_2"/>
    <property type="match status" value="1"/>
</dbReference>
<dbReference type="Gene3D" id="3.90.180.10">
    <property type="entry name" value="Medium-chain alcohol dehydrogenases, catalytic domain"/>
    <property type="match status" value="1"/>
</dbReference>
<dbReference type="InterPro" id="IPR013154">
    <property type="entry name" value="ADH-like_N"/>
</dbReference>
<dbReference type="Proteomes" id="UP001229244">
    <property type="component" value="Unassembled WGS sequence"/>
</dbReference>
<reference evidence="3" key="1">
    <citation type="submission" date="2023-07" db="EMBL/GenBank/DDBJ databases">
        <title>Genomic Encyclopedia of Type Strains, Phase IV (KMG-IV): sequencing the most valuable type-strain genomes for metagenomic binning, comparative biology and taxonomic classification.</title>
        <authorList>
            <person name="Goeker M."/>
        </authorList>
    </citation>
    <scope>NUCLEOTIDE SEQUENCE</scope>
    <source>
        <strain evidence="3">DSM 21202</strain>
    </source>
</reference>
<dbReference type="EMBL" id="JAUSUL010000001">
    <property type="protein sequence ID" value="MDQ0313855.1"/>
    <property type="molecule type" value="Genomic_DNA"/>
</dbReference>
<dbReference type="SUPFAM" id="SSF51735">
    <property type="entry name" value="NAD(P)-binding Rossmann-fold domains"/>
    <property type="match status" value="1"/>
</dbReference>
<dbReference type="InterPro" id="IPR002364">
    <property type="entry name" value="Quin_OxRdtase/zeta-crystal_CS"/>
</dbReference>
<comment type="caution">
    <text evidence="3">The sequence shown here is derived from an EMBL/GenBank/DDBJ whole genome shotgun (WGS) entry which is preliminary data.</text>
</comment>
<gene>
    <name evidence="3" type="ORF">J2S73_000292</name>
</gene>
<evidence type="ECO:0000313" key="3">
    <source>
        <dbReference type="EMBL" id="MDQ0313855.1"/>
    </source>
</evidence>
<dbReference type="CDD" id="cd05289">
    <property type="entry name" value="MDR_like_2"/>
    <property type="match status" value="1"/>
</dbReference>
<keyword evidence="1" id="KW-0560">Oxidoreductase</keyword>
<dbReference type="SMART" id="SM00829">
    <property type="entry name" value="PKS_ER"/>
    <property type="match status" value="1"/>
</dbReference>
<dbReference type="AlphaFoldDB" id="A0AAE3VLB8"/>
<dbReference type="Pfam" id="PF08240">
    <property type="entry name" value="ADH_N"/>
    <property type="match status" value="1"/>
</dbReference>
<dbReference type="PANTHER" id="PTHR11695">
    <property type="entry name" value="ALCOHOL DEHYDROGENASE RELATED"/>
    <property type="match status" value="1"/>
</dbReference>
<dbReference type="InterPro" id="IPR050700">
    <property type="entry name" value="YIM1/Zinc_Alcohol_DH_Fams"/>
</dbReference>
<dbReference type="InterPro" id="IPR020843">
    <property type="entry name" value="ER"/>
</dbReference>
<dbReference type="GO" id="GO:0016491">
    <property type="term" value="F:oxidoreductase activity"/>
    <property type="evidence" value="ECO:0007669"/>
    <property type="project" value="UniProtKB-KW"/>
</dbReference>
<evidence type="ECO:0000259" key="2">
    <source>
        <dbReference type="SMART" id="SM00829"/>
    </source>
</evidence>
<dbReference type="SUPFAM" id="SSF50129">
    <property type="entry name" value="GroES-like"/>
    <property type="match status" value="1"/>
</dbReference>
<protein>
    <submittedName>
        <fullName evidence="3">NADPH:quinone reductase-like Zn-dependent oxidoreductase</fullName>
    </submittedName>
</protein>